<dbReference type="RefSeq" id="WP_092120173.1">
    <property type="nucleotide sequence ID" value="NZ_FMXO01000009.1"/>
</dbReference>
<dbReference type="GO" id="GO:0032153">
    <property type="term" value="C:cell division site"/>
    <property type="evidence" value="ECO:0007669"/>
    <property type="project" value="TreeGrafter"/>
</dbReference>
<dbReference type="OrthoDB" id="5453354at2"/>
<feature type="compositionally biased region" description="Low complexity" evidence="1">
    <location>
        <begin position="113"/>
        <end position="123"/>
    </location>
</feature>
<dbReference type="AlphaFoldDB" id="A0A1G6CVJ1"/>
<gene>
    <name evidence="4" type="ORF">SAMN05660653_01752</name>
</gene>
<evidence type="ECO:0000313" key="5">
    <source>
        <dbReference type="Proteomes" id="UP000198771"/>
    </source>
</evidence>
<keyword evidence="5" id="KW-1185">Reference proteome</keyword>
<dbReference type="GO" id="GO:0032506">
    <property type="term" value="P:cytokinetic process"/>
    <property type="evidence" value="ECO:0007669"/>
    <property type="project" value="TreeGrafter"/>
</dbReference>
<dbReference type="InterPro" id="IPR036680">
    <property type="entry name" value="SPOR-like_sf"/>
</dbReference>
<dbReference type="EMBL" id="FMXO01000009">
    <property type="protein sequence ID" value="SDB36832.1"/>
    <property type="molecule type" value="Genomic_DNA"/>
</dbReference>
<dbReference type="GO" id="GO:0042834">
    <property type="term" value="F:peptidoglycan binding"/>
    <property type="evidence" value="ECO:0007669"/>
    <property type="project" value="InterPro"/>
</dbReference>
<proteinExistence type="predicted"/>
<dbReference type="GO" id="GO:0030428">
    <property type="term" value="C:cell septum"/>
    <property type="evidence" value="ECO:0007669"/>
    <property type="project" value="TreeGrafter"/>
</dbReference>
<evidence type="ECO:0000259" key="3">
    <source>
        <dbReference type="PROSITE" id="PS51724"/>
    </source>
</evidence>
<keyword evidence="2" id="KW-0812">Transmembrane</keyword>
<evidence type="ECO:0000313" key="4">
    <source>
        <dbReference type="EMBL" id="SDB36832.1"/>
    </source>
</evidence>
<keyword evidence="2" id="KW-1133">Transmembrane helix</keyword>
<dbReference type="PANTHER" id="PTHR38687">
    <property type="entry name" value="CELL DIVISION PROTEIN DEDD-RELATED"/>
    <property type="match status" value="1"/>
</dbReference>
<dbReference type="Gene3D" id="3.30.70.1070">
    <property type="entry name" value="Sporulation related repeat"/>
    <property type="match status" value="1"/>
</dbReference>
<feature type="domain" description="SPOR" evidence="3">
    <location>
        <begin position="149"/>
        <end position="228"/>
    </location>
</feature>
<dbReference type="SUPFAM" id="SSF110997">
    <property type="entry name" value="Sporulation related repeat"/>
    <property type="match status" value="1"/>
</dbReference>
<sequence length="231" mass="25295">MAQNNSKSSSSSKPKKRWKFELGPFGMIGAGMVGILIMAWAFILGILVGRGYNPESVIPEIGRMMTPQTSAITSAPPRTVLQPEELRFYETLQERASQPAPSAPVRNEPTTRPQPQQQVQQQPAMRIEQPQPPVQISATETSPAPVPSLGPQFEFVFQVASFQQDGQARSLQQRISSAGIPATVEAGTVDGHQWYRVLVTVRGAQTDANYIKSQLQGLGIENPFLRAKKSL</sequence>
<keyword evidence="2" id="KW-0472">Membrane</keyword>
<dbReference type="InterPro" id="IPR052521">
    <property type="entry name" value="Cell_div_SPOR-domain"/>
</dbReference>
<feature type="region of interest" description="Disordered" evidence="1">
    <location>
        <begin position="93"/>
        <end position="126"/>
    </location>
</feature>
<name>A0A1G6CVJ1_9BACT</name>
<dbReference type="PANTHER" id="PTHR38687:SF1">
    <property type="entry name" value="CELL DIVISION PROTEIN DEDD"/>
    <property type="match status" value="1"/>
</dbReference>
<dbReference type="Proteomes" id="UP000198771">
    <property type="component" value="Unassembled WGS sequence"/>
</dbReference>
<evidence type="ECO:0000256" key="2">
    <source>
        <dbReference type="SAM" id="Phobius"/>
    </source>
</evidence>
<dbReference type="PROSITE" id="PS51724">
    <property type="entry name" value="SPOR"/>
    <property type="match status" value="1"/>
</dbReference>
<dbReference type="STRING" id="617002.SAMN05660653_01752"/>
<feature type="transmembrane region" description="Helical" evidence="2">
    <location>
        <begin position="21"/>
        <end position="48"/>
    </location>
</feature>
<accession>A0A1G6CVJ1</accession>
<organism evidence="4 5">
    <name type="scientific">Desulfonatronum thiosulfatophilum</name>
    <dbReference type="NCBI Taxonomy" id="617002"/>
    <lineage>
        <taxon>Bacteria</taxon>
        <taxon>Pseudomonadati</taxon>
        <taxon>Thermodesulfobacteriota</taxon>
        <taxon>Desulfovibrionia</taxon>
        <taxon>Desulfovibrionales</taxon>
        <taxon>Desulfonatronaceae</taxon>
        <taxon>Desulfonatronum</taxon>
    </lineage>
</organism>
<reference evidence="4 5" key="1">
    <citation type="submission" date="2016-10" db="EMBL/GenBank/DDBJ databases">
        <authorList>
            <person name="de Groot N.N."/>
        </authorList>
    </citation>
    <scope>NUCLEOTIDE SEQUENCE [LARGE SCALE GENOMIC DNA]</scope>
    <source>
        <strain evidence="4 5">ASO4-2</strain>
    </source>
</reference>
<keyword evidence="4" id="KW-0132">Cell division</keyword>
<dbReference type="Pfam" id="PF05036">
    <property type="entry name" value="SPOR"/>
    <property type="match status" value="1"/>
</dbReference>
<evidence type="ECO:0000256" key="1">
    <source>
        <dbReference type="SAM" id="MobiDB-lite"/>
    </source>
</evidence>
<keyword evidence="4" id="KW-0131">Cell cycle</keyword>
<protein>
    <submittedName>
        <fullName evidence="4">Cell division protein FtsN</fullName>
    </submittedName>
</protein>
<dbReference type="InterPro" id="IPR007730">
    <property type="entry name" value="SPOR-like_dom"/>
</dbReference>